<feature type="compositionally biased region" description="Basic and acidic residues" evidence="1">
    <location>
        <begin position="1"/>
        <end position="37"/>
    </location>
</feature>
<feature type="region of interest" description="Disordered" evidence="1">
    <location>
        <begin position="198"/>
        <end position="236"/>
    </location>
</feature>
<dbReference type="STRING" id="37928.SAMN04489742_4558"/>
<dbReference type="EMBL" id="FNKH01000002">
    <property type="protein sequence ID" value="SDR20160.1"/>
    <property type="molecule type" value="Genomic_DNA"/>
</dbReference>
<gene>
    <name evidence="2" type="ORF">SAMN04489742_4558</name>
</gene>
<name>A0A1H1H3Y9_9MICC</name>
<evidence type="ECO:0000313" key="2">
    <source>
        <dbReference type="EMBL" id="SDR20160.1"/>
    </source>
</evidence>
<evidence type="ECO:0000256" key="1">
    <source>
        <dbReference type="SAM" id="MobiDB-lite"/>
    </source>
</evidence>
<organism evidence="2 3">
    <name type="scientific">Crystallibacter crystallopoietes</name>
    <dbReference type="NCBI Taxonomy" id="37928"/>
    <lineage>
        <taxon>Bacteria</taxon>
        <taxon>Bacillati</taxon>
        <taxon>Actinomycetota</taxon>
        <taxon>Actinomycetes</taxon>
        <taxon>Micrococcales</taxon>
        <taxon>Micrococcaceae</taxon>
        <taxon>Crystallibacter</taxon>
    </lineage>
</organism>
<evidence type="ECO:0000313" key="3">
    <source>
        <dbReference type="Proteomes" id="UP000181917"/>
    </source>
</evidence>
<dbReference type="Proteomes" id="UP000181917">
    <property type="component" value="Unassembled WGS sequence"/>
</dbReference>
<sequence length="252" mass="28904">MRRRDRRPDAEHPDGARRDAGHPDAEHPDAEHRDGDRPGLQPDEVRPVPLPPDGEPRHDRRGACPATLQTDCFPDAVHARHHARGRHGRRGACPAMLQTDCCRGGGRHLHGCRLDAEQRSRVWPVLLRLASPVPEYRPWQPEQPVLPEPEPGEPVLPEQREPEPGQPVLQEQRAHWMRPAVRQLASLRFWARASEQPPASVQPWLPERGKRSSPERPDRRREVSSRREPQSWMRRTGRIRPVPAVLLLHLSR</sequence>
<protein>
    <submittedName>
        <fullName evidence="2">Uncharacterized protein</fullName>
    </submittedName>
</protein>
<dbReference type="AlphaFoldDB" id="A0A1H1H3Y9"/>
<feature type="region of interest" description="Disordered" evidence="1">
    <location>
        <begin position="136"/>
        <end position="167"/>
    </location>
</feature>
<keyword evidence="3" id="KW-1185">Reference proteome</keyword>
<proteinExistence type="predicted"/>
<feature type="region of interest" description="Disordered" evidence="1">
    <location>
        <begin position="1"/>
        <end position="65"/>
    </location>
</feature>
<feature type="compositionally biased region" description="Pro residues" evidence="1">
    <location>
        <begin position="144"/>
        <end position="154"/>
    </location>
</feature>
<reference evidence="2 3" key="1">
    <citation type="submission" date="2016-10" db="EMBL/GenBank/DDBJ databases">
        <authorList>
            <person name="de Groot N.N."/>
        </authorList>
    </citation>
    <scope>NUCLEOTIDE SEQUENCE [LARGE SCALE GENOMIC DNA]</scope>
    <source>
        <strain evidence="2 3">DSM 20117</strain>
    </source>
</reference>
<feature type="compositionally biased region" description="Basic and acidic residues" evidence="1">
    <location>
        <begin position="207"/>
        <end position="229"/>
    </location>
</feature>
<accession>A0A1H1H3Y9</accession>